<feature type="domain" description="NTP pyrophosphohydrolase MazG-like" evidence="1">
    <location>
        <begin position="29"/>
        <end position="97"/>
    </location>
</feature>
<reference evidence="2 3" key="1">
    <citation type="journal article" date="2016" name="Nat. Commun.">
        <title>Thousands of microbial genomes shed light on interconnected biogeochemical processes in an aquifer system.</title>
        <authorList>
            <person name="Anantharaman K."/>
            <person name="Brown C.T."/>
            <person name="Hug L.A."/>
            <person name="Sharon I."/>
            <person name="Castelle C.J."/>
            <person name="Probst A.J."/>
            <person name="Thomas B.C."/>
            <person name="Singh A."/>
            <person name="Wilkins M.J."/>
            <person name="Karaoz U."/>
            <person name="Brodie E.L."/>
            <person name="Williams K.H."/>
            <person name="Hubbard S.S."/>
            <person name="Banfield J.F."/>
        </authorList>
    </citation>
    <scope>NUCLEOTIDE SEQUENCE [LARGE SCALE GENOMIC DNA]</scope>
</reference>
<evidence type="ECO:0000313" key="3">
    <source>
        <dbReference type="Proteomes" id="UP000176996"/>
    </source>
</evidence>
<evidence type="ECO:0000313" key="2">
    <source>
        <dbReference type="EMBL" id="OGG42463.1"/>
    </source>
</evidence>
<dbReference type="SUPFAM" id="SSF101386">
    <property type="entry name" value="all-alpha NTP pyrophosphatases"/>
    <property type="match status" value="1"/>
</dbReference>
<dbReference type="InterPro" id="IPR004518">
    <property type="entry name" value="MazG-like_dom"/>
</dbReference>
<dbReference type="Gene3D" id="1.10.287.1080">
    <property type="entry name" value="MazG-like"/>
    <property type="match status" value="1"/>
</dbReference>
<proteinExistence type="predicted"/>
<name>A0A1F6C060_9BACT</name>
<dbReference type="InterPro" id="IPR011379">
    <property type="entry name" value="MazG-related_GP37"/>
</dbReference>
<protein>
    <recommendedName>
        <fullName evidence="1">NTP pyrophosphohydrolase MazG-like domain-containing protein</fullName>
    </recommendedName>
</protein>
<dbReference type="PIRSF" id="PIRSF006639">
    <property type="entry name" value="UCP006639_pph"/>
    <property type="match status" value="1"/>
</dbReference>
<comment type="caution">
    <text evidence="2">The sequence shown here is derived from an EMBL/GenBank/DDBJ whole genome shotgun (WGS) entry which is preliminary data.</text>
</comment>
<dbReference type="Proteomes" id="UP000176996">
    <property type="component" value="Unassembled WGS sequence"/>
</dbReference>
<gene>
    <name evidence="2" type="ORF">A3A21_02630</name>
</gene>
<dbReference type="Pfam" id="PF03819">
    <property type="entry name" value="MazG"/>
    <property type="match status" value="1"/>
</dbReference>
<dbReference type="EMBL" id="MFKK01000002">
    <property type="protein sequence ID" value="OGG42463.1"/>
    <property type="molecule type" value="Genomic_DNA"/>
</dbReference>
<dbReference type="STRING" id="1798471.A3A21_02630"/>
<dbReference type="AlphaFoldDB" id="A0A1F6C060"/>
<dbReference type="CDD" id="cd11541">
    <property type="entry name" value="NTP-PPase_u4"/>
    <property type="match status" value="1"/>
</dbReference>
<accession>A0A1F6C060</accession>
<sequence>MEFGEYQAKAHETSIVPKIGEMFVYPTLGLAGEAGEIANKIKKIFRDKKGIVTKETEEELKKELGDVLWYVAELATQLNLSLEEIAVLNIERLQSRKVRDMIQGDGDNR</sequence>
<organism evidence="2 3">
    <name type="scientific">Candidatus Jorgensenbacteria bacterium RIFCSPLOWO2_01_FULL_45_25b</name>
    <dbReference type="NCBI Taxonomy" id="1798471"/>
    <lineage>
        <taxon>Bacteria</taxon>
        <taxon>Candidatus Joergenseniibacteriota</taxon>
    </lineage>
</organism>
<evidence type="ECO:0000259" key="1">
    <source>
        <dbReference type="Pfam" id="PF03819"/>
    </source>
</evidence>